<reference evidence="2 3" key="1">
    <citation type="journal article" date="2019" name="Int. J. Syst. Evol. Microbiol.">
        <title>The Global Catalogue of Microorganisms (GCM) 10K type strain sequencing project: providing services to taxonomists for standard genome sequencing and annotation.</title>
        <authorList>
            <consortium name="The Broad Institute Genomics Platform"/>
            <consortium name="The Broad Institute Genome Sequencing Center for Infectious Disease"/>
            <person name="Wu L."/>
            <person name="Ma J."/>
        </authorList>
    </citation>
    <scope>NUCLEOTIDE SEQUENCE [LARGE SCALE GENOMIC DNA]</scope>
    <source>
        <strain evidence="2 3">JCM 4805</strain>
    </source>
</reference>
<gene>
    <name evidence="2" type="ORF">GCM10010361_44800</name>
</gene>
<accession>A0ABN1AFT6</accession>
<comment type="caution">
    <text evidence="2">The sequence shown here is derived from an EMBL/GenBank/DDBJ whole genome shotgun (WGS) entry which is preliminary data.</text>
</comment>
<feature type="signal peptide" evidence="1">
    <location>
        <begin position="1"/>
        <end position="24"/>
    </location>
</feature>
<proteinExistence type="predicted"/>
<evidence type="ECO:0000313" key="2">
    <source>
        <dbReference type="EMBL" id="GAA0475431.1"/>
    </source>
</evidence>
<dbReference type="RefSeq" id="WP_346096937.1">
    <property type="nucleotide sequence ID" value="NZ_BAAABY010000032.1"/>
</dbReference>
<keyword evidence="3" id="KW-1185">Reference proteome</keyword>
<name>A0ABN1AFT6_9ACTN</name>
<evidence type="ECO:0000256" key="1">
    <source>
        <dbReference type="SAM" id="SignalP"/>
    </source>
</evidence>
<dbReference type="Proteomes" id="UP001500909">
    <property type="component" value="Unassembled WGS sequence"/>
</dbReference>
<dbReference type="EMBL" id="BAAABY010000032">
    <property type="protein sequence ID" value="GAA0475431.1"/>
    <property type="molecule type" value="Genomic_DNA"/>
</dbReference>
<protein>
    <submittedName>
        <fullName evidence="2">Uncharacterized protein</fullName>
    </submittedName>
</protein>
<feature type="chain" id="PRO_5045470838" evidence="1">
    <location>
        <begin position="25"/>
        <end position="148"/>
    </location>
</feature>
<keyword evidence="1" id="KW-0732">Signal</keyword>
<sequence>MNRKVAVGALTGALFLGGAGAAFAAGSAGNVEAAASSWHKITTRKSSGVSFHSGSYKFEPKGAKRGAFHWKGYLKDTSAGDGHNVYVQVRVEGYSWGRFNGKQKKSVWKDQLSYDGAAQYTKDAWIRACRDRGSFHPDNCSPTKHYKR</sequence>
<evidence type="ECO:0000313" key="3">
    <source>
        <dbReference type="Proteomes" id="UP001500909"/>
    </source>
</evidence>
<organism evidence="2 3">
    <name type="scientific">Streptomyces olivaceiscleroticus</name>
    <dbReference type="NCBI Taxonomy" id="68245"/>
    <lineage>
        <taxon>Bacteria</taxon>
        <taxon>Bacillati</taxon>
        <taxon>Actinomycetota</taxon>
        <taxon>Actinomycetes</taxon>
        <taxon>Kitasatosporales</taxon>
        <taxon>Streptomycetaceae</taxon>
        <taxon>Streptomyces</taxon>
    </lineage>
</organism>